<proteinExistence type="predicted"/>
<keyword evidence="2" id="KW-1185">Reference proteome</keyword>
<evidence type="ECO:0000313" key="1">
    <source>
        <dbReference type="EMBL" id="KAH7992247.1"/>
    </source>
</evidence>
<name>A0ACB8EI05_9SAUR</name>
<dbReference type="Proteomes" id="UP000827872">
    <property type="component" value="Linkage Group LG03"/>
</dbReference>
<organism evidence="1 2">
    <name type="scientific">Sphaerodactylus townsendi</name>
    <dbReference type="NCBI Taxonomy" id="933632"/>
    <lineage>
        <taxon>Eukaryota</taxon>
        <taxon>Metazoa</taxon>
        <taxon>Chordata</taxon>
        <taxon>Craniata</taxon>
        <taxon>Vertebrata</taxon>
        <taxon>Euteleostomi</taxon>
        <taxon>Lepidosauria</taxon>
        <taxon>Squamata</taxon>
        <taxon>Bifurcata</taxon>
        <taxon>Gekkota</taxon>
        <taxon>Sphaerodactylidae</taxon>
        <taxon>Sphaerodactylus</taxon>
    </lineage>
</organism>
<protein>
    <submittedName>
        <fullName evidence="1">Uncharacterized protein</fullName>
    </submittedName>
</protein>
<reference evidence="1" key="1">
    <citation type="submission" date="2021-08" db="EMBL/GenBank/DDBJ databases">
        <title>The first chromosome-level gecko genome reveals the dynamic sex chromosomes of Neotropical dwarf geckos (Sphaerodactylidae: Sphaerodactylus).</title>
        <authorList>
            <person name="Pinto B.J."/>
            <person name="Keating S.E."/>
            <person name="Gamble T."/>
        </authorList>
    </citation>
    <scope>NUCLEOTIDE SEQUENCE</scope>
    <source>
        <strain evidence="1">TG3544</strain>
    </source>
</reference>
<accession>A0ACB8EI05</accession>
<comment type="caution">
    <text evidence="1">The sequence shown here is derived from an EMBL/GenBank/DDBJ whole genome shotgun (WGS) entry which is preliminary data.</text>
</comment>
<evidence type="ECO:0000313" key="2">
    <source>
        <dbReference type="Proteomes" id="UP000827872"/>
    </source>
</evidence>
<gene>
    <name evidence="1" type="ORF">K3G42_020941</name>
</gene>
<sequence>MLLQGSRLNLCPLQVLSAVAAKIPSIPSVVNICTVCIKKKKALFMWYEQKKSTHRPFLWSSISVTSTPANSCFCVQKDQQTTPGVCGWLLWTVPLLAKHSRVL</sequence>
<dbReference type="EMBL" id="CM037616">
    <property type="protein sequence ID" value="KAH7992247.1"/>
    <property type="molecule type" value="Genomic_DNA"/>
</dbReference>